<dbReference type="Pfam" id="PF18395">
    <property type="entry name" value="Cas3_C"/>
    <property type="match status" value="1"/>
</dbReference>
<dbReference type="InterPro" id="IPR054712">
    <property type="entry name" value="Cas3-like_dom"/>
</dbReference>
<dbReference type="Gene3D" id="1.10.3210.30">
    <property type="match status" value="1"/>
</dbReference>
<keyword evidence="4" id="KW-0479">Metal-binding</keyword>
<name>A0ABU7K845_9ACTN</name>
<comment type="similarity">
    <text evidence="1">In the N-terminal section; belongs to the CRISPR-associated nuclease Cas3-HD family.</text>
</comment>
<keyword evidence="7" id="KW-0347">Helicase</keyword>
<evidence type="ECO:0000256" key="3">
    <source>
        <dbReference type="ARBA" id="ARBA00022722"/>
    </source>
</evidence>
<dbReference type="InterPro" id="IPR006483">
    <property type="entry name" value="CRISPR-assoc_Cas3_HD"/>
</dbReference>
<dbReference type="EMBL" id="JAUZMY010000010">
    <property type="protein sequence ID" value="MEE2038069.1"/>
    <property type="molecule type" value="Genomic_DNA"/>
</dbReference>
<evidence type="ECO:0000256" key="4">
    <source>
        <dbReference type="ARBA" id="ARBA00022723"/>
    </source>
</evidence>
<organism evidence="12 13">
    <name type="scientific">Nocardiopsis codii</name>
    <dbReference type="NCBI Taxonomy" id="3065942"/>
    <lineage>
        <taxon>Bacteria</taxon>
        <taxon>Bacillati</taxon>
        <taxon>Actinomycetota</taxon>
        <taxon>Actinomycetes</taxon>
        <taxon>Streptosporangiales</taxon>
        <taxon>Nocardiopsidaceae</taxon>
        <taxon>Nocardiopsis</taxon>
    </lineage>
</organism>
<accession>A0ABU7K845</accession>
<feature type="compositionally biased region" description="Low complexity" evidence="10">
    <location>
        <begin position="413"/>
        <end position="425"/>
    </location>
</feature>
<evidence type="ECO:0000256" key="5">
    <source>
        <dbReference type="ARBA" id="ARBA00022741"/>
    </source>
</evidence>
<dbReference type="Proteomes" id="UP001356095">
    <property type="component" value="Unassembled WGS sequence"/>
</dbReference>
<dbReference type="Pfam" id="PF22590">
    <property type="entry name" value="Cas3-like_C_2"/>
    <property type="match status" value="1"/>
</dbReference>
<gene>
    <name evidence="12" type="primary">cas3</name>
    <name evidence="12" type="ORF">Q8791_12665</name>
</gene>
<dbReference type="InterPro" id="IPR038257">
    <property type="entry name" value="CRISPR-assoc_Cas3_HD_sf"/>
</dbReference>
<keyword evidence="5" id="KW-0547">Nucleotide-binding</keyword>
<keyword evidence="13" id="KW-1185">Reference proteome</keyword>
<dbReference type="Gene3D" id="3.40.50.300">
    <property type="entry name" value="P-loop containing nucleotide triphosphate hydrolases"/>
    <property type="match status" value="2"/>
</dbReference>
<feature type="region of interest" description="Disordered" evidence="10">
    <location>
        <begin position="395"/>
        <end position="425"/>
    </location>
</feature>
<dbReference type="NCBIfam" id="TIGR01587">
    <property type="entry name" value="cas3_core"/>
    <property type="match status" value="1"/>
</dbReference>
<evidence type="ECO:0000256" key="2">
    <source>
        <dbReference type="ARBA" id="ARBA00009046"/>
    </source>
</evidence>
<dbReference type="InterPro" id="IPR041372">
    <property type="entry name" value="Cas3_C"/>
</dbReference>
<dbReference type="RefSeq" id="WP_330091858.1">
    <property type="nucleotide sequence ID" value="NZ_JAUZMY010000010.1"/>
</dbReference>
<keyword evidence="8" id="KW-0067">ATP-binding</keyword>
<protein>
    <submittedName>
        <fullName evidence="12">CRISPR-associated helicase Cas3</fullName>
    </submittedName>
</protein>
<evidence type="ECO:0000256" key="1">
    <source>
        <dbReference type="ARBA" id="ARBA00006847"/>
    </source>
</evidence>
<dbReference type="CDD" id="cd17930">
    <property type="entry name" value="DEXHc_cas3"/>
    <property type="match status" value="1"/>
</dbReference>
<keyword evidence="9" id="KW-0051">Antiviral defense</keyword>
<comment type="similarity">
    <text evidence="2">In the central section; belongs to the CRISPR-associated helicase Cas3 family.</text>
</comment>
<evidence type="ECO:0000256" key="7">
    <source>
        <dbReference type="ARBA" id="ARBA00022806"/>
    </source>
</evidence>
<evidence type="ECO:0000259" key="11">
    <source>
        <dbReference type="PROSITE" id="PS51643"/>
    </source>
</evidence>
<comment type="caution">
    <text evidence="12">The sequence shown here is derived from an EMBL/GenBank/DDBJ whole genome shotgun (WGS) entry which is preliminary data.</text>
</comment>
<dbReference type="InterPro" id="IPR006474">
    <property type="entry name" value="Helicase_Cas3_CRISPR-ass_core"/>
</dbReference>
<dbReference type="SMART" id="SM00487">
    <property type="entry name" value="DEXDc"/>
    <property type="match status" value="1"/>
</dbReference>
<evidence type="ECO:0000256" key="9">
    <source>
        <dbReference type="ARBA" id="ARBA00023118"/>
    </source>
</evidence>
<evidence type="ECO:0000313" key="13">
    <source>
        <dbReference type="Proteomes" id="UP001356095"/>
    </source>
</evidence>
<dbReference type="InterPro" id="IPR027417">
    <property type="entry name" value="P-loop_NTPase"/>
</dbReference>
<evidence type="ECO:0000313" key="12">
    <source>
        <dbReference type="EMBL" id="MEE2038069.1"/>
    </source>
</evidence>
<reference evidence="12 13" key="1">
    <citation type="submission" date="2023-08" db="EMBL/GenBank/DDBJ databases">
        <authorList>
            <person name="Girao M."/>
            <person name="Carvalho M.F."/>
        </authorList>
    </citation>
    <scope>NUCLEOTIDE SEQUENCE [LARGE SCALE GENOMIC DNA]</scope>
    <source>
        <strain evidence="12 13">CT-R113</strain>
    </source>
</reference>
<dbReference type="InterPro" id="IPR014001">
    <property type="entry name" value="Helicase_ATP-bd"/>
</dbReference>
<dbReference type="CDD" id="cd09641">
    <property type="entry name" value="Cas3''_I"/>
    <property type="match status" value="1"/>
</dbReference>
<dbReference type="PROSITE" id="PS51643">
    <property type="entry name" value="HD_CAS3"/>
    <property type="match status" value="1"/>
</dbReference>
<evidence type="ECO:0000256" key="6">
    <source>
        <dbReference type="ARBA" id="ARBA00022801"/>
    </source>
</evidence>
<evidence type="ECO:0000256" key="10">
    <source>
        <dbReference type="SAM" id="MobiDB-lite"/>
    </source>
</evidence>
<dbReference type="NCBIfam" id="TIGR01596">
    <property type="entry name" value="cas3_HD"/>
    <property type="match status" value="1"/>
</dbReference>
<keyword evidence="6" id="KW-0378">Hydrolase</keyword>
<dbReference type="Pfam" id="PF18019">
    <property type="entry name" value="Cas3_HD"/>
    <property type="match status" value="1"/>
</dbReference>
<proteinExistence type="inferred from homology"/>
<evidence type="ECO:0000256" key="8">
    <source>
        <dbReference type="ARBA" id="ARBA00022840"/>
    </source>
</evidence>
<feature type="domain" description="HD Cas3-type" evidence="11">
    <location>
        <begin position="28"/>
        <end position="234"/>
    </location>
</feature>
<sequence length="971" mass="106009">MTPHGQPLTWAATLSPAARAVWAKHDFDSDGWLPLHRHMADSAAVARKLWDEWLPDQVRDHISAALPLGPDDARRLAVWLAATHDIGKATPAFACQVEQLADDMRRQGLEMPLQKQMPDRNLAPHGLAGQLILRDWLVEHHGWNPRDTHQLTIVAGGHHGVPPGYSAIADLDKHHQLLRTPGYEQAWTAAQTELLDTAALVTGVDDRLSDWKSLKFPQTVQVLLTALVIVADWIASNPDFFPYFPGERSSDPERTREAWRRLDLPQQWKAEEPEGTAAELFSERFALLEGATVRPVQEQAVEAARQMSGPGLMVIEAPMGEGKTEAALAVAEIFAARSGAGGCFVALPTMATTNAMFGRYLTWLDRLPGMPDEAASVFLAHSKAHLNEEFTQLMGGGRRLATDTERDADDEGSASGSGPGKAPHAPADLVAHRWLRGRKKGMLSSFAVGTVDQLLFTGLKSKHLALRHLAMAGKVVVIDEAHAYDTYMNAYLDRALSWLGEYGVPVVVLSATLPARRRRELAEAYTGTSGEGYDEVEKARAYPLITTAEPGRAPRLHTPAASGRATDVVVERLSDDLDALTARLEDALSDGGCALVVRNTVARVHAAAAHLRAHFGDDTVTVTHSRFLALDRAANDDALVADYGPPAKVAELGGKRPGRHIVVASQVVEQSLDVDFDLLVTDLAPVDLVLQRMGRLHRHPRGRDQCDRPERVRRARCLVTGVDWDELPPRPVRGSRTVYGEHALLRSLAVLRTRLEADTDTGRTVRLPDDISPLVQDAYGDATVAPDTWHERMAQALTAHGTEQARKGEKAQTFLLKPAARAGRALIGWIEAGVGDADDSQPGKAQVRDTRDSLEVLVARRDADGTMTTVPWLTDGRGGLALPADTAPPPASARALAASALRLPYQFTFPKVLEQAITELETDIVHAWQTKDAHWIAGELVLFLDEDDRADLAGFRLHYTPTDGLEVHRAD</sequence>
<dbReference type="SUPFAM" id="SSF52540">
    <property type="entry name" value="P-loop containing nucleoside triphosphate hydrolases"/>
    <property type="match status" value="1"/>
</dbReference>
<keyword evidence="3" id="KW-0540">Nuclease</keyword>